<accession>A0A381Y2G6</accession>
<comment type="similarity">
    <text evidence="1">Belongs to the peptidase M28 family. M28B subfamily.</text>
</comment>
<dbReference type="PANTHER" id="PTHR10404">
    <property type="entry name" value="N-ACETYLATED-ALPHA-LINKED ACIDIC DIPEPTIDASE"/>
    <property type="match status" value="1"/>
</dbReference>
<evidence type="ECO:0000259" key="4">
    <source>
        <dbReference type="Pfam" id="PF04389"/>
    </source>
</evidence>
<dbReference type="Gene3D" id="1.20.930.40">
    <property type="entry name" value="Transferrin receptor-like, dimerisation domain"/>
    <property type="match status" value="1"/>
</dbReference>
<dbReference type="InterPro" id="IPR007365">
    <property type="entry name" value="TFR-like_dimer_dom"/>
</dbReference>
<sequence length="738" mass="82061">VKRAVFLWIALLNAATGHADDVLLGFGVDESEKQRELEARLVSDISANDLHEWIEALAAKPHHVASTQGKRNAEYIAALFKQWGYDTRLATYEVLIPVPKVRVLEMLQPQYFQATLTERIVKSDASTTMRDQVLPPYNAFSPDGDVVGHLVYVNYGTREDYEMLDRYGVDVTGAIVIARYGKVWRGIKPKLAAEHGAIGALIYSDPIDDGYTRGSVYPDGPYKNDSAIQRGAVMDLPLHAGDVLTPGWAAKKGARRLSRDEAAAIATIPVLPISYADAEPLLRQLSGPMAPSDWRGALPLSYHLGPGPARVRLQVEFDWQMVTARNVIARRQGSIFPDEWVIRGNHHDGWNHGARDPVSGLVTMLAEARAIARLDEPIDRTIVYAAWDAEEPGLMGSTEWVEEHARELSRKAVAYLNTDGMGRGFVSVGASHTLERFFNQLLSDVEDPQTKLSIGERRRARIQINGDEKAVSELTDRRDLRVAALGSGSDYTAFLHHLGIASANLSFGGEAESGSYHTLYDTHEHFHRFIDPGNVYGTVLAELTGRATLRLANARILPFDFSGLLDNVKKFLADIEELAETRRKETARINGLIDAGAYTAALDPRKSLRAPRRHDPVPHFNFSPLHNALAKVERSALLLDAADLITLKARQRKKINHLLYTSERLFLRDQGLPRRSWYRHQLYAPGFYTGYGVKTLPMIREAIEERRYGAVPEAVVGLSTVLNGLADRIDAINAIVQR</sequence>
<feature type="domain" description="Transferrin receptor-like dimerisation" evidence="3">
    <location>
        <begin position="621"/>
        <end position="727"/>
    </location>
</feature>
<dbReference type="Pfam" id="PF02225">
    <property type="entry name" value="PA"/>
    <property type="match status" value="1"/>
</dbReference>
<reference evidence="5" key="1">
    <citation type="submission" date="2018-05" db="EMBL/GenBank/DDBJ databases">
        <authorList>
            <person name="Lanie J.A."/>
            <person name="Ng W.-L."/>
            <person name="Kazmierczak K.M."/>
            <person name="Andrzejewski T.M."/>
            <person name="Davidsen T.M."/>
            <person name="Wayne K.J."/>
            <person name="Tettelin H."/>
            <person name="Glass J.I."/>
            <person name="Rusch D."/>
            <person name="Podicherti R."/>
            <person name="Tsui H.-C.T."/>
            <person name="Winkler M.E."/>
        </authorList>
    </citation>
    <scope>NUCLEOTIDE SEQUENCE</scope>
</reference>
<protein>
    <recommendedName>
        <fullName evidence="6">Folate hydrolase</fullName>
    </recommendedName>
</protein>
<dbReference type="EMBL" id="UINC01017241">
    <property type="protein sequence ID" value="SVA71208.1"/>
    <property type="molecule type" value="Genomic_DNA"/>
</dbReference>
<dbReference type="Pfam" id="PF04389">
    <property type="entry name" value="Peptidase_M28"/>
    <property type="match status" value="1"/>
</dbReference>
<evidence type="ECO:0000313" key="5">
    <source>
        <dbReference type="EMBL" id="SVA71208.1"/>
    </source>
</evidence>
<dbReference type="CDD" id="cd02121">
    <property type="entry name" value="PA_GCPII_like"/>
    <property type="match status" value="1"/>
</dbReference>
<evidence type="ECO:0000259" key="3">
    <source>
        <dbReference type="Pfam" id="PF04253"/>
    </source>
</evidence>
<evidence type="ECO:0000259" key="2">
    <source>
        <dbReference type="Pfam" id="PF02225"/>
    </source>
</evidence>
<dbReference type="InterPro" id="IPR046450">
    <property type="entry name" value="PA_dom_sf"/>
</dbReference>
<dbReference type="SUPFAM" id="SSF52025">
    <property type="entry name" value="PA domain"/>
    <property type="match status" value="1"/>
</dbReference>
<dbReference type="InterPro" id="IPR039373">
    <property type="entry name" value="Peptidase_M28B"/>
</dbReference>
<name>A0A381Y2G6_9ZZZZ</name>
<feature type="domain" description="Peptidase M28" evidence="4">
    <location>
        <begin position="326"/>
        <end position="527"/>
    </location>
</feature>
<dbReference type="Gene3D" id="3.40.630.10">
    <property type="entry name" value="Zn peptidases"/>
    <property type="match status" value="1"/>
</dbReference>
<dbReference type="SUPFAM" id="SSF53187">
    <property type="entry name" value="Zn-dependent exopeptidases"/>
    <property type="match status" value="1"/>
</dbReference>
<dbReference type="Pfam" id="PF04253">
    <property type="entry name" value="TFR_dimer"/>
    <property type="match status" value="1"/>
</dbReference>
<dbReference type="InterPro" id="IPR003137">
    <property type="entry name" value="PA_domain"/>
</dbReference>
<dbReference type="AlphaFoldDB" id="A0A381Y2G6"/>
<dbReference type="InterPro" id="IPR036757">
    <property type="entry name" value="TFR-like_dimer_dom_sf"/>
</dbReference>
<dbReference type="InterPro" id="IPR007484">
    <property type="entry name" value="Peptidase_M28"/>
</dbReference>
<gene>
    <name evidence="5" type="ORF">METZ01_LOCUS124062</name>
</gene>
<dbReference type="Gene3D" id="3.50.30.30">
    <property type="match status" value="1"/>
</dbReference>
<dbReference type="SUPFAM" id="SSF47672">
    <property type="entry name" value="Transferrin receptor-like dimerisation domain"/>
    <property type="match status" value="1"/>
</dbReference>
<evidence type="ECO:0008006" key="6">
    <source>
        <dbReference type="Google" id="ProtNLM"/>
    </source>
</evidence>
<evidence type="ECO:0000256" key="1">
    <source>
        <dbReference type="ARBA" id="ARBA00005634"/>
    </source>
</evidence>
<dbReference type="PANTHER" id="PTHR10404:SF46">
    <property type="entry name" value="VACUOLAR PROTEIN SORTING-ASSOCIATED PROTEIN 70"/>
    <property type="match status" value="1"/>
</dbReference>
<organism evidence="5">
    <name type="scientific">marine metagenome</name>
    <dbReference type="NCBI Taxonomy" id="408172"/>
    <lineage>
        <taxon>unclassified sequences</taxon>
        <taxon>metagenomes</taxon>
        <taxon>ecological metagenomes</taxon>
    </lineage>
</organism>
<feature type="domain" description="PA" evidence="2">
    <location>
        <begin position="148"/>
        <end position="210"/>
    </location>
</feature>
<feature type="non-terminal residue" evidence="5">
    <location>
        <position position="1"/>
    </location>
</feature>
<proteinExistence type="inferred from homology"/>